<dbReference type="InterPro" id="IPR001841">
    <property type="entry name" value="Znf_RING"/>
</dbReference>
<dbReference type="InterPro" id="IPR017907">
    <property type="entry name" value="Znf_RING_CS"/>
</dbReference>
<evidence type="ECO:0000256" key="2">
    <source>
        <dbReference type="ARBA" id="ARBA00022771"/>
    </source>
</evidence>
<reference evidence="6" key="1">
    <citation type="journal article" date="2013" name="Genetics">
        <title>The draft genome and transcriptome of Panagrellus redivivus are shaped by the harsh demands of a free-living lifestyle.</title>
        <authorList>
            <person name="Srinivasan J."/>
            <person name="Dillman A.R."/>
            <person name="Macchietto M.G."/>
            <person name="Heikkinen L."/>
            <person name="Lakso M."/>
            <person name="Fracchia K.M."/>
            <person name="Antoshechkin I."/>
            <person name="Mortazavi A."/>
            <person name="Wong G."/>
            <person name="Sternberg P.W."/>
        </authorList>
    </citation>
    <scope>NUCLEOTIDE SEQUENCE [LARGE SCALE GENOMIC DNA]</scope>
    <source>
        <strain evidence="6">MT8872</strain>
    </source>
</reference>
<keyword evidence="2 4" id="KW-0863">Zinc-finger</keyword>
<evidence type="ECO:0000256" key="3">
    <source>
        <dbReference type="ARBA" id="ARBA00022833"/>
    </source>
</evidence>
<keyword evidence="6" id="KW-1185">Reference proteome</keyword>
<dbReference type="PANTHER" id="PTHR47156:SF10">
    <property type="entry name" value="E3 UBIQUITIN-PROTEIN LIGASE TRIM-21-RELATED"/>
    <property type="match status" value="1"/>
</dbReference>
<organism evidence="6 7">
    <name type="scientific">Panagrellus redivivus</name>
    <name type="common">Microworm</name>
    <dbReference type="NCBI Taxonomy" id="6233"/>
    <lineage>
        <taxon>Eukaryota</taxon>
        <taxon>Metazoa</taxon>
        <taxon>Ecdysozoa</taxon>
        <taxon>Nematoda</taxon>
        <taxon>Chromadorea</taxon>
        <taxon>Rhabditida</taxon>
        <taxon>Tylenchina</taxon>
        <taxon>Panagrolaimomorpha</taxon>
        <taxon>Panagrolaimoidea</taxon>
        <taxon>Panagrolaimidae</taxon>
        <taxon>Panagrellus</taxon>
    </lineage>
</organism>
<dbReference type="Pfam" id="PF13639">
    <property type="entry name" value="zf-RING_2"/>
    <property type="match status" value="1"/>
</dbReference>
<dbReference type="Gene3D" id="3.30.40.10">
    <property type="entry name" value="Zinc/RING finger domain, C3HC4 (zinc finger)"/>
    <property type="match status" value="1"/>
</dbReference>
<keyword evidence="1" id="KW-0479">Metal-binding</keyword>
<proteinExistence type="predicted"/>
<dbReference type="AlphaFoldDB" id="A0A7E4UST6"/>
<dbReference type="GO" id="GO:0008270">
    <property type="term" value="F:zinc ion binding"/>
    <property type="evidence" value="ECO:0007669"/>
    <property type="project" value="UniProtKB-KW"/>
</dbReference>
<accession>A0A7E4UST6</accession>
<evidence type="ECO:0000313" key="6">
    <source>
        <dbReference type="Proteomes" id="UP000492821"/>
    </source>
</evidence>
<dbReference type="PROSITE" id="PS50089">
    <property type="entry name" value="ZF_RING_2"/>
    <property type="match status" value="1"/>
</dbReference>
<evidence type="ECO:0000256" key="4">
    <source>
        <dbReference type="PROSITE-ProRule" id="PRU00175"/>
    </source>
</evidence>
<feature type="domain" description="RING-type" evidence="5">
    <location>
        <begin position="10"/>
        <end position="53"/>
    </location>
</feature>
<keyword evidence="3" id="KW-0862">Zinc</keyword>
<name>A0A7E4UST6_PANRE</name>
<protein>
    <submittedName>
        <fullName evidence="7">RING-type domain-containing protein</fullName>
    </submittedName>
</protein>
<reference evidence="7" key="2">
    <citation type="submission" date="2020-10" db="UniProtKB">
        <authorList>
            <consortium name="WormBaseParasite"/>
        </authorList>
    </citation>
    <scope>IDENTIFICATION</scope>
</reference>
<evidence type="ECO:0000259" key="5">
    <source>
        <dbReference type="PROSITE" id="PS50089"/>
    </source>
</evidence>
<dbReference type="SUPFAM" id="SSF57850">
    <property type="entry name" value="RING/U-box"/>
    <property type="match status" value="1"/>
</dbReference>
<dbReference type="WBParaSite" id="Pan_g12091.t1">
    <property type="protein sequence ID" value="Pan_g12091.t1"/>
    <property type="gene ID" value="Pan_g12091"/>
</dbReference>
<evidence type="ECO:0000313" key="7">
    <source>
        <dbReference type="WBParaSite" id="Pan_g12091.t1"/>
    </source>
</evidence>
<dbReference type="PANTHER" id="PTHR47156">
    <property type="entry name" value="PROTEIN CBG20824"/>
    <property type="match status" value="1"/>
</dbReference>
<sequence length="120" mass="12941">MTSDVDLSECCICYDTYDRTDRAPISMGCGHTFCQSCVGRLVSNKSFSCPVCRTVSTVGMDGFQKSLTLIRALEKLNLLPSDGTDENRPSTSSASKVVPSKRIDTKCYASLLVVASNLGN</sequence>
<evidence type="ECO:0000256" key="1">
    <source>
        <dbReference type="ARBA" id="ARBA00022723"/>
    </source>
</evidence>
<dbReference type="SMART" id="SM00184">
    <property type="entry name" value="RING"/>
    <property type="match status" value="1"/>
</dbReference>
<dbReference type="InterPro" id="IPR013083">
    <property type="entry name" value="Znf_RING/FYVE/PHD"/>
</dbReference>
<dbReference type="PROSITE" id="PS00518">
    <property type="entry name" value="ZF_RING_1"/>
    <property type="match status" value="1"/>
</dbReference>
<dbReference type="Proteomes" id="UP000492821">
    <property type="component" value="Unassembled WGS sequence"/>
</dbReference>
<dbReference type="InterPro" id="IPR052667">
    <property type="entry name" value="E3_ubiquitin-ligase_RING"/>
</dbReference>